<dbReference type="EMBL" id="SHOA02000012">
    <property type="protein sequence ID" value="TDH72555.1"/>
    <property type="molecule type" value="Genomic_DNA"/>
</dbReference>
<dbReference type="PANTHER" id="PTHR12517:SF0">
    <property type="entry name" value="INTERMEMBRANE LIPID TRANSFER PROTEIN VPS13B"/>
    <property type="match status" value="1"/>
</dbReference>
<dbReference type="GeneID" id="94347435"/>
<keyword evidence="3" id="KW-1185">Reference proteome</keyword>
<dbReference type="OrthoDB" id="445152at2759"/>
<dbReference type="KEGG" id="blac:94347435"/>
<organism evidence="2 3">
    <name type="scientific">Bremia lactucae</name>
    <name type="common">Lettuce downy mildew</name>
    <dbReference type="NCBI Taxonomy" id="4779"/>
    <lineage>
        <taxon>Eukaryota</taxon>
        <taxon>Sar</taxon>
        <taxon>Stramenopiles</taxon>
        <taxon>Oomycota</taxon>
        <taxon>Peronosporomycetes</taxon>
        <taxon>Peronosporales</taxon>
        <taxon>Peronosporaceae</taxon>
        <taxon>Bremia</taxon>
    </lineage>
</organism>
<dbReference type="RefSeq" id="XP_067822054.1">
    <property type="nucleotide sequence ID" value="XM_067961764.1"/>
</dbReference>
<gene>
    <name evidence="2" type="ORF">CCR75_003670</name>
</gene>
<proteinExistence type="predicted"/>
<evidence type="ECO:0008006" key="4">
    <source>
        <dbReference type="Google" id="ProtNLM"/>
    </source>
</evidence>
<feature type="region of interest" description="Disordered" evidence="1">
    <location>
        <begin position="251"/>
        <end position="271"/>
    </location>
</feature>
<accession>A0A976IIT5</accession>
<dbReference type="Proteomes" id="UP000294530">
    <property type="component" value="Unassembled WGS sequence"/>
</dbReference>
<reference evidence="2 3" key="1">
    <citation type="journal article" date="2021" name="Genome Biol.">
        <title>AFLAP: assembly-free linkage analysis pipeline using k-mers from genome sequencing data.</title>
        <authorList>
            <person name="Fletcher K."/>
            <person name="Zhang L."/>
            <person name="Gil J."/>
            <person name="Han R."/>
            <person name="Cavanaugh K."/>
            <person name="Michelmore R."/>
        </authorList>
    </citation>
    <scope>NUCLEOTIDE SEQUENCE [LARGE SCALE GENOMIC DNA]</scope>
    <source>
        <strain evidence="2 3">SF5</strain>
    </source>
</reference>
<dbReference type="PANTHER" id="PTHR12517">
    <property type="entry name" value="VACUOLAR PROTEIN SORTING-ASSOCIATED PROTEIN 13B"/>
    <property type="match status" value="1"/>
</dbReference>
<name>A0A976IIT5_BRELC</name>
<evidence type="ECO:0000313" key="3">
    <source>
        <dbReference type="Proteomes" id="UP000294530"/>
    </source>
</evidence>
<comment type="caution">
    <text evidence="2">The sequence shown here is derived from an EMBL/GenBank/DDBJ whole genome shotgun (WGS) entry which is preliminary data.</text>
</comment>
<sequence>MLDLLSPLRGYIAQNLQFYLGKYIEGIQLEGLGLFGGDLVLNDLEIKRHVLRESLEIPSSFDFSRGFIRELRIHIPWTQLLSQPIEVKFYTIELILTARSSTATPVSVGDSVAIETEIDQPKSGWIHDTLQKILANVSIQVNNLVLKYEHDDIVFSIALGALDFYSASEKNGWKRAFEELKTGRRIVCKGMDAKDVTIFLDRYTSEKNANKLTSQYSFRRKVVGYEVPILSRTSASMRAKVQLFSKAAVSGPLDQRSNPNSPLRQHHPDVNNCRKSIDLDKSFMHKPSVMYDPFYYYSCYRSSLSPVYEVDIFIGELVFSISDRQLEMLNQLLRSASYKLLQTHNSSSKIHNCGNNDDKPTAAGNTSAGPTFNYQMEAQEVNSNANKHVSWLSWVINALGTADNEQEDTLVTELLAETRAALLRGVSPGSKTGNDDYMSTTKTSCMRVFISSAILTLRKHEAGEHVENKDCMTTESREEFVPVANLGMVKVSVNARKNKIARPAVPILHSKLTYVVLELLLAREQERCGTNLVFEIEKVETMSATTSDNMDSVKYKKEEMLLTWGTTDNRCFYDCVSHPYFINSFFDEETVRLCERENRSLKTVKGRQNADIPVWKSLKADRKRKSSFDFANAQCECSMTWNGQTVRCIPVSTISEICQNLISSLKTKEQLLDNVILLNAASKAWALAGFATSFSQTFARALTAAAFEYQTHRNPGVGAQENLTQLLLPQLIAISCRYMLHHCPAASLSPSDKSDCWRRSIYSALRMRSAYIYDINESHVALPDLQRNNETVSNVLDVSFGAAQAVVDPAKCLIILESLSIFLPKNKNDLNNSIWICNEMSTPALKSVMPPKKSRNDVKLITGYYVHIRLPSSAGSGDTSVKIDACSDLNVSGSDFTWLGNFRTDSSDSRLQLGTLTAYLGGAQSKIAKVSLLELLEFDLSTLENCVDEGDSNEFLASLIKAKIDFSLPAIENITTSINRIARPLGYPIPWANTIFVPKQPQALFQIEICQISFSRIVISRPRLLMAQRQSFRGEISSVSATWKNKVEGSYKMILQGGAAAMPYKNSNVNSHLVQFEMVQEKSSGRLNGVPLLKSLGRFALISDLLTTTCAHCKVSVQGQLAHVHIDLCGLTQLTRKVCYLINTIIPSRDDLKYKLVRQEHCTQDDTIADRSLTGWNFTIDLKAGGADIRLNEALQLGILVLTLSSTENKADATDSVKSGGTLHLDFVSKGAVLYASKSGILMGLTDPLILNIDKVNVSAGFTHRLVNGQQTYATDVTLSASSMQASLSRLKVQSHACHLYNLSSKIPRNVNCCFY</sequence>
<evidence type="ECO:0000256" key="1">
    <source>
        <dbReference type="SAM" id="MobiDB-lite"/>
    </source>
</evidence>
<evidence type="ECO:0000313" key="2">
    <source>
        <dbReference type="EMBL" id="TDH72555.1"/>
    </source>
</evidence>
<protein>
    <recommendedName>
        <fullName evidence="4">Chorein N-terminal domain-containing protein</fullName>
    </recommendedName>
</protein>
<dbReference type="InterPro" id="IPR039782">
    <property type="entry name" value="VPS13B"/>
</dbReference>